<dbReference type="Gene3D" id="1.10.246.10">
    <property type="match status" value="6"/>
</dbReference>
<dbReference type="InParanoid" id="A0A2Y9RE35"/>
<dbReference type="PROSITE" id="PS51438">
    <property type="entry name" value="ALBUMIN_2"/>
    <property type="match status" value="3"/>
</dbReference>
<evidence type="ECO:0000256" key="2">
    <source>
        <dbReference type="ARBA" id="ARBA00022525"/>
    </source>
</evidence>
<evidence type="ECO:0000313" key="8">
    <source>
        <dbReference type="Proteomes" id="UP000248480"/>
    </source>
</evidence>
<protein>
    <submittedName>
        <fullName evidence="9">Alpha-fetoprotein-like</fullName>
    </submittedName>
</protein>
<keyword evidence="2" id="KW-0964">Secreted</keyword>
<dbReference type="SMART" id="SM00103">
    <property type="entry name" value="ALBUMIN"/>
    <property type="match status" value="3"/>
</dbReference>
<keyword evidence="4" id="KW-0677">Repeat</keyword>
<feature type="domain" description="Albumin" evidence="7">
    <location>
        <begin position="406"/>
        <end position="603"/>
    </location>
</feature>
<dbReference type="STRING" id="127582.A0A2Y9RE35"/>
<dbReference type="Pfam" id="PF00273">
    <property type="entry name" value="Serum_albumin"/>
    <property type="match status" value="3"/>
</dbReference>
<reference evidence="9" key="1">
    <citation type="submission" date="2025-08" db="UniProtKB">
        <authorList>
            <consortium name="RefSeq"/>
        </authorList>
    </citation>
    <scope>IDENTIFICATION</scope>
</reference>
<feature type="chain" id="PRO_5016155179" evidence="6">
    <location>
        <begin position="19"/>
        <end position="653"/>
    </location>
</feature>
<dbReference type="GO" id="GO:0005737">
    <property type="term" value="C:cytoplasm"/>
    <property type="evidence" value="ECO:0007669"/>
    <property type="project" value="TreeGrafter"/>
</dbReference>
<comment type="subcellular location">
    <subcellularLocation>
        <location evidence="1">Secreted</location>
    </subcellularLocation>
</comment>
<dbReference type="InterPro" id="IPR020858">
    <property type="entry name" value="Serum_albumin-like"/>
</dbReference>
<dbReference type="PANTHER" id="PTHR11385">
    <property type="entry name" value="SERUM ALBUMIN-RELATED"/>
    <property type="match status" value="1"/>
</dbReference>
<dbReference type="PRINTS" id="PR00803">
    <property type="entry name" value="AFETOPROTEIN"/>
</dbReference>
<keyword evidence="5" id="KW-1015">Disulfide bond</keyword>
<dbReference type="GeneID" id="101347696"/>
<dbReference type="InterPro" id="IPR014760">
    <property type="entry name" value="Serum_albumin_N"/>
</dbReference>
<name>A0A2Y9RE35_TRIMA</name>
<dbReference type="AlphaFoldDB" id="A0A2Y9RE35"/>
<dbReference type="FunFam" id="1.10.246.10:FF:000001">
    <property type="entry name" value="Serum albumin"/>
    <property type="match status" value="1"/>
</dbReference>
<feature type="domain" description="Albumin" evidence="7">
    <location>
        <begin position="19"/>
        <end position="212"/>
    </location>
</feature>
<evidence type="ECO:0000256" key="4">
    <source>
        <dbReference type="ARBA" id="ARBA00022737"/>
    </source>
</evidence>
<dbReference type="InterPro" id="IPR000264">
    <property type="entry name" value="ALB/AFP/VDB"/>
</dbReference>
<dbReference type="Proteomes" id="UP000248480">
    <property type="component" value="Unplaced"/>
</dbReference>
<dbReference type="PRINTS" id="PR00802">
    <property type="entry name" value="SERUMALBUMIN"/>
</dbReference>
<accession>A0A2Y9RE35</accession>
<feature type="signal peptide" evidence="6">
    <location>
        <begin position="1"/>
        <end position="18"/>
    </location>
</feature>
<dbReference type="PANTHER" id="PTHR11385:SF12">
    <property type="entry name" value="ALBUMIN SUPERFAMILY MEMBER 1"/>
    <property type="match status" value="1"/>
</dbReference>
<organism evidence="8 9">
    <name type="scientific">Trichechus manatus latirostris</name>
    <name type="common">Florida manatee</name>
    <dbReference type="NCBI Taxonomy" id="127582"/>
    <lineage>
        <taxon>Eukaryota</taxon>
        <taxon>Metazoa</taxon>
        <taxon>Chordata</taxon>
        <taxon>Craniata</taxon>
        <taxon>Vertebrata</taxon>
        <taxon>Euteleostomi</taxon>
        <taxon>Mammalia</taxon>
        <taxon>Eutheria</taxon>
        <taxon>Afrotheria</taxon>
        <taxon>Sirenia</taxon>
        <taxon>Trichechidae</taxon>
        <taxon>Trichechus</taxon>
    </lineage>
</organism>
<dbReference type="RefSeq" id="XP_023593580.1">
    <property type="nucleotide sequence ID" value="XM_023737812.1"/>
</dbReference>
<dbReference type="KEGG" id="tmu:101347696"/>
<dbReference type="GO" id="GO:0072562">
    <property type="term" value="C:blood microparticle"/>
    <property type="evidence" value="ECO:0007669"/>
    <property type="project" value="TreeGrafter"/>
</dbReference>
<keyword evidence="8" id="KW-1185">Reference proteome</keyword>
<evidence type="ECO:0000256" key="6">
    <source>
        <dbReference type="SAM" id="SignalP"/>
    </source>
</evidence>
<sequence length="653" mass="74977">MKTVRLLSFLVFLSYIKCKTLQRSLQDAAMKHIYSQNYLEENLKDITSIMVAQFLQKATYEEVQTIVKELLDLAEKCKGHKPHEPPSQCSHQLMITFLQRVCSSQGMADKYGFSDCCNKNSTARHKCFLSHKKDVAGYRDTFQIPNPEICEMDKENRGSVKDRYMYETSRKHPFLYGPTLLTLSAYYETAIQSCCQEENKTECLQTQLEPIRKYAREISLRHHHLCEIGTKFNHRVAKAVELVLLTKKELKANFSEIAKLTVDIKNLHETCCEGNTVECVFGRSQLMNYTCSKQAILPSRITKCCEQPEPFRGECIITSENDDKPDLSSLPLSRFTEDRFVCKQFTDKQDDFLQEFLYEYSRRHPKLAVPVILRVDAVYQNLLGKCCTLQNPLECYSHGKEIFQRVVQESHEHVKYYCALHETLGESNFHNRLIVLYTKKAPQLSAEELVVFTKNMATAASKCCPLSEEQQFACIEDSAKLILGALCRRHEAEPINTGVGHCCGDSYAFRKPCFDDLPADETYVSPSVPCDQIISLNEDLCKAQEEQLQTEKQKLLSNLVKQNPRAAETQLQSIVRDFAYLVEMCCQVEKSEMCFQGKPYIYSPVRGWQNSVLNLALPPLCVNNWHTGTPIYLRIVFGCFLATALKLHNRRIE</sequence>
<gene>
    <name evidence="9" type="primary">LOC101347696</name>
</gene>
<feature type="domain" description="Albumin" evidence="7">
    <location>
        <begin position="213"/>
        <end position="405"/>
    </location>
</feature>
<proteinExistence type="predicted"/>
<evidence type="ECO:0000256" key="1">
    <source>
        <dbReference type="ARBA" id="ARBA00004613"/>
    </source>
</evidence>
<dbReference type="SUPFAM" id="SSF48552">
    <property type="entry name" value="Serum albumin-like"/>
    <property type="match status" value="3"/>
</dbReference>
<dbReference type="InterPro" id="IPR021177">
    <property type="entry name" value="Serum_albumin/AFP/Afamin"/>
</dbReference>
<dbReference type="GO" id="GO:0036094">
    <property type="term" value="F:small molecule binding"/>
    <property type="evidence" value="ECO:0007669"/>
    <property type="project" value="TreeGrafter"/>
</dbReference>
<dbReference type="InterPro" id="IPR020857">
    <property type="entry name" value="Serum_albumin_CS"/>
</dbReference>
<evidence type="ECO:0000256" key="3">
    <source>
        <dbReference type="ARBA" id="ARBA00022729"/>
    </source>
</evidence>
<evidence type="ECO:0000259" key="7">
    <source>
        <dbReference type="PROSITE" id="PS51438"/>
    </source>
</evidence>
<evidence type="ECO:0000313" key="9">
    <source>
        <dbReference type="RefSeq" id="XP_023593580.1"/>
    </source>
</evidence>
<evidence type="ECO:0000256" key="5">
    <source>
        <dbReference type="ARBA" id="ARBA00023157"/>
    </source>
</evidence>
<keyword evidence="3 6" id="KW-0732">Signal</keyword>
<dbReference type="PROSITE" id="PS00212">
    <property type="entry name" value="ALBUMIN_1"/>
    <property type="match status" value="1"/>
</dbReference>